<organism evidence="3 4">
    <name type="scientific">Streptomyces acidiscabies</name>
    <dbReference type="NCBI Taxonomy" id="42234"/>
    <lineage>
        <taxon>Bacteria</taxon>
        <taxon>Bacillati</taxon>
        <taxon>Actinomycetota</taxon>
        <taxon>Actinomycetes</taxon>
        <taxon>Kitasatosporales</taxon>
        <taxon>Streptomycetaceae</taxon>
        <taxon>Streptomyces</taxon>
    </lineage>
</organism>
<feature type="region of interest" description="Disordered" evidence="2">
    <location>
        <begin position="246"/>
        <end position="274"/>
    </location>
</feature>
<keyword evidence="1" id="KW-0175">Coiled coil</keyword>
<feature type="compositionally biased region" description="Basic and acidic residues" evidence="2">
    <location>
        <begin position="257"/>
        <end position="271"/>
    </location>
</feature>
<evidence type="ECO:0000313" key="4">
    <source>
        <dbReference type="Proteomes" id="UP001272987"/>
    </source>
</evidence>
<sequence length="751" mass="81012">MSGKTTAASFGAAPRPRLALVAGPQVTAGSQGPDSDAARTMAALGWCAAFVDTLRLAAAGGLKADGSGFRAIGADGRTGRRVKGERVRLLAGCGYLARHASGVVVATEDGHEALRLAEAAGPGVLRDEADVMMSVRMARRARQWDSHAGQNAHALPLLPGGGEERRRLAVARRGTERAAVEAEETRKRIQALIRRAQIRDRRETRLKAAREAERTAPRRCCRGVWPLDWRCGECRERAALGIEDFPALPPGGSDSRSQQDHVNDTETDGHTDMAGNRQITVKRVTGVLWHATTRGQVYKVVKEDGREWPWIVVSPDGERIAHPSVIDDEPSTGDICGIVRAHADDKPVPGLPAHSERAADTVATPEEAADVPASGDAHDTPTPARAVALDIRQTKWAAECDRHGPVSMALNKYGDPVADVSAAYTYFSRDDADDAVRLHLDQHAAQDADIMTPDDIDAAQALNFSRYQWRALGWLREGKVRETADGFTAFDVSPDKADVSAKINKRRVPGLWLAGYVKVFAVAPGVREFGLTDEGERAFRLWSQAVRNGAVTEPEKDTRHTAVKDGPYRWLSAGDTWPGENEVAQAAADAVARAAEAAAALRRAEEERAALKAATPTDDELIVIDALGREDLDDNAAAVLSAAYIGHVITRYRPGATSARLDEGSDEDERRVTRTYNMNGVEKPITTEARDTLTVIPANLTGATVDTWHPLCTLVDERYGVYHLDLQAAMDAGRAALAAGEQPEVREPPGL</sequence>
<dbReference type="Proteomes" id="UP001272987">
    <property type="component" value="Unassembled WGS sequence"/>
</dbReference>
<accession>A0ABU4LWJ4</accession>
<protein>
    <submittedName>
        <fullName evidence="3">Uncharacterized protein</fullName>
    </submittedName>
</protein>
<gene>
    <name evidence="3" type="ORF">PV666_19655</name>
</gene>
<name>A0ABU4LWJ4_9ACTN</name>
<evidence type="ECO:0000256" key="2">
    <source>
        <dbReference type="SAM" id="MobiDB-lite"/>
    </source>
</evidence>
<comment type="caution">
    <text evidence="3">The sequence shown here is derived from an EMBL/GenBank/DDBJ whole genome shotgun (WGS) entry which is preliminary data.</text>
</comment>
<dbReference type="RefSeq" id="WP_319166752.1">
    <property type="nucleotide sequence ID" value="NZ_JARAWP010000011.1"/>
</dbReference>
<feature type="region of interest" description="Disordered" evidence="2">
    <location>
        <begin position="346"/>
        <end position="382"/>
    </location>
</feature>
<keyword evidence="4" id="KW-1185">Reference proteome</keyword>
<feature type="coiled-coil region" evidence="1">
    <location>
        <begin position="587"/>
        <end position="614"/>
    </location>
</feature>
<dbReference type="EMBL" id="JARAWP010000011">
    <property type="protein sequence ID" value="MDX3020083.1"/>
    <property type="molecule type" value="Genomic_DNA"/>
</dbReference>
<evidence type="ECO:0000313" key="3">
    <source>
        <dbReference type="EMBL" id="MDX3020083.1"/>
    </source>
</evidence>
<proteinExistence type="predicted"/>
<reference evidence="3 4" key="1">
    <citation type="journal article" date="2023" name="Microb. Genom.">
        <title>Mesoterricola silvestris gen. nov., sp. nov., Mesoterricola sediminis sp. nov., Geothrix oryzae sp. nov., Geothrix edaphica sp. nov., Geothrix rubra sp. nov., and Geothrix limicola sp. nov., six novel members of Acidobacteriota isolated from soils.</title>
        <authorList>
            <person name="Weisberg A.J."/>
            <person name="Pearce E."/>
            <person name="Kramer C.G."/>
            <person name="Chang J.H."/>
            <person name="Clarke C.R."/>
        </authorList>
    </citation>
    <scope>NUCLEOTIDE SEQUENCE [LARGE SCALE GENOMIC DNA]</scope>
    <source>
        <strain evidence="3 4">NB05-1H</strain>
    </source>
</reference>
<evidence type="ECO:0000256" key="1">
    <source>
        <dbReference type="SAM" id="Coils"/>
    </source>
</evidence>